<dbReference type="EMBL" id="CAJZBQ010000052">
    <property type="protein sequence ID" value="CAG9330977.1"/>
    <property type="molecule type" value="Genomic_DNA"/>
</dbReference>
<feature type="domain" description="CHORD" evidence="4">
    <location>
        <begin position="134"/>
        <end position="193"/>
    </location>
</feature>
<comment type="caution">
    <text evidence="5">The sequence shown here is derived from an EMBL/GenBank/DDBJ whole genome shotgun (WGS) entry which is preliminary data.</text>
</comment>
<keyword evidence="2" id="KW-0677">Repeat</keyword>
<organism evidence="5 6">
    <name type="scientific">Blepharisma stoltei</name>
    <dbReference type="NCBI Taxonomy" id="1481888"/>
    <lineage>
        <taxon>Eukaryota</taxon>
        <taxon>Sar</taxon>
        <taxon>Alveolata</taxon>
        <taxon>Ciliophora</taxon>
        <taxon>Postciliodesmatophora</taxon>
        <taxon>Heterotrichea</taxon>
        <taxon>Heterotrichida</taxon>
        <taxon>Blepharismidae</taxon>
        <taxon>Blepharisma</taxon>
    </lineage>
</organism>
<keyword evidence="1" id="KW-0479">Metal-binding</keyword>
<sequence length="198" mass="22946">MVEPPVKCTNLGCNQSYLASENNDTACHYHLGPVIFHDIKKGYSCCNRVVYDWDEFQQIRGCQVGAHSDQKKDTNFYKSNTVSNAERAIQREETNKVRSIEDFEKEMEEKRRKEAENKKTQEKMPVMKDGLYVCANFGCNKNFSLEENIEGSCHYHSSGPGFHDVKKFWTCCNAEAWDWDDFMKLPTCSIGVHKVKYK</sequence>
<feature type="domain" description="CHORD" evidence="4">
    <location>
        <begin position="8"/>
        <end position="67"/>
    </location>
</feature>
<reference evidence="5" key="1">
    <citation type="submission" date="2021-09" db="EMBL/GenBank/DDBJ databases">
        <authorList>
            <consortium name="AG Swart"/>
            <person name="Singh M."/>
            <person name="Singh A."/>
            <person name="Seah K."/>
            <person name="Emmerich C."/>
        </authorList>
    </citation>
    <scope>NUCLEOTIDE SEQUENCE</scope>
    <source>
        <strain evidence="5">ATCC30299</strain>
    </source>
</reference>
<evidence type="ECO:0000256" key="3">
    <source>
        <dbReference type="ARBA" id="ARBA00022833"/>
    </source>
</evidence>
<dbReference type="AlphaFoldDB" id="A0AAU9JT91"/>
<dbReference type="PANTHER" id="PTHR46983:SF3">
    <property type="entry name" value="CHPADIPLOID STATE MAINTENANCE PROTEIN CHPA"/>
    <property type="match status" value="1"/>
</dbReference>
<evidence type="ECO:0000259" key="4">
    <source>
        <dbReference type="PROSITE" id="PS51401"/>
    </source>
</evidence>
<evidence type="ECO:0000256" key="2">
    <source>
        <dbReference type="ARBA" id="ARBA00022737"/>
    </source>
</evidence>
<dbReference type="Gene3D" id="4.10.1130.20">
    <property type="match status" value="2"/>
</dbReference>
<keyword evidence="3" id="KW-0862">Zinc</keyword>
<protein>
    <recommendedName>
        <fullName evidence="4">CHORD domain-containing protein</fullName>
    </recommendedName>
</protein>
<dbReference type="PANTHER" id="PTHR46983">
    <property type="entry name" value="CYSTEINE AND HISTIDINE-RICH DOMAIN-CONTAINING PROTEIN 1"/>
    <property type="match status" value="1"/>
</dbReference>
<dbReference type="Proteomes" id="UP001162131">
    <property type="component" value="Unassembled WGS sequence"/>
</dbReference>
<evidence type="ECO:0000313" key="6">
    <source>
        <dbReference type="Proteomes" id="UP001162131"/>
    </source>
</evidence>
<evidence type="ECO:0000256" key="1">
    <source>
        <dbReference type="ARBA" id="ARBA00022723"/>
    </source>
</evidence>
<dbReference type="PROSITE" id="PS51401">
    <property type="entry name" value="CHORD"/>
    <property type="match status" value="2"/>
</dbReference>
<evidence type="ECO:0000313" key="5">
    <source>
        <dbReference type="EMBL" id="CAG9330977.1"/>
    </source>
</evidence>
<name>A0AAU9JT91_9CILI</name>
<dbReference type="Pfam" id="PF04968">
    <property type="entry name" value="CHORD"/>
    <property type="match status" value="2"/>
</dbReference>
<accession>A0AAU9JT91</accession>
<dbReference type="InterPro" id="IPR039790">
    <property type="entry name" value="CHRD1"/>
</dbReference>
<dbReference type="GO" id="GO:0046872">
    <property type="term" value="F:metal ion binding"/>
    <property type="evidence" value="ECO:0007669"/>
    <property type="project" value="UniProtKB-KW"/>
</dbReference>
<gene>
    <name evidence="5" type="ORF">BSTOLATCC_MIC52384</name>
</gene>
<keyword evidence="6" id="KW-1185">Reference proteome</keyword>
<dbReference type="InterPro" id="IPR007051">
    <property type="entry name" value="CHORD_dom"/>
</dbReference>
<proteinExistence type="predicted"/>